<feature type="region of interest" description="Disordered" evidence="3">
    <location>
        <begin position="1"/>
        <end position="37"/>
    </location>
</feature>
<protein>
    <recommendedName>
        <fullName evidence="4">Transcription factor CBF/NF-Y/archaeal histone domain-containing protein</fullName>
    </recommendedName>
</protein>
<dbReference type="GO" id="GO:0008622">
    <property type="term" value="C:epsilon DNA polymerase complex"/>
    <property type="evidence" value="ECO:0007669"/>
    <property type="project" value="TreeGrafter"/>
</dbReference>
<dbReference type="EMBL" id="JASPKZ010007405">
    <property type="protein sequence ID" value="KAJ9584457.1"/>
    <property type="molecule type" value="Genomic_DNA"/>
</dbReference>
<dbReference type="PANTHER" id="PTHR10252:SF79">
    <property type="entry name" value="DNA POLYMERASE EPSILON SUBUNIT 4"/>
    <property type="match status" value="1"/>
</dbReference>
<dbReference type="Gene3D" id="1.10.20.10">
    <property type="entry name" value="Histone, subunit A"/>
    <property type="match status" value="1"/>
</dbReference>
<feature type="compositionally biased region" description="Polar residues" evidence="3">
    <location>
        <begin position="13"/>
        <end position="22"/>
    </location>
</feature>
<dbReference type="InterPro" id="IPR050568">
    <property type="entry name" value="Transcr_DNA_Rep_Reg"/>
</dbReference>
<feature type="compositionally biased region" description="Acidic residues" evidence="3">
    <location>
        <begin position="23"/>
        <end position="33"/>
    </location>
</feature>
<dbReference type="SUPFAM" id="SSF47113">
    <property type="entry name" value="Histone-fold"/>
    <property type="match status" value="1"/>
</dbReference>
<dbReference type="PANTHER" id="PTHR10252">
    <property type="entry name" value="HISTONE-LIKE TRANSCRIPTION FACTOR CCAAT-RELATED"/>
    <property type="match status" value="1"/>
</dbReference>
<evidence type="ECO:0000256" key="1">
    <source>
        <dbReference type="ARBA" id="ARBA00004123"/>
    </source>
</evidence>
<dbReference type="CDD" id="cd22929">
    <property type="entry name" value="HFD_POLE4-like"/>
    <property type="match status" value="1"/>
</dbReference>
<dbReference type="GO" id="GO:0006261">
    <property type="term" value="P:DNA-templated DNA replication"/>
    <property type="evidence" value="ECO:0007669"/>
    <property type="project" value="TreeGrafter"/>
</dbReference>
<dbReference type="GO" id="GO:0046982">
    <property type="term" value="F:protein heterodimerization activity"/>
    <property type="evidence" value="ECO:0007669"/>
    <property type="project" value="InterPro"/>
</dbReference>
<evidence type="ECO:0000313" key="5">
    <source>
        <dbReference type="EMBL" id="KAJ9584457.1"/>
    </source>
</evidence>
<accession>A0AAD8EC85</accession>
<evidence type="ECO:0000256" key="2">
    <source>
        <dbReference type="ARBA" id="ARBA00023242"/>
    </source>
</evidence>
<dbReference type="AlphaFoldDB" id="A0AAD8EC85"/>
<evidence type="ECO:0000256" key="3">
    <source>
        <dbReference type="SAM" id="MobiDB-lite"/>
    </source>
</evidence>
<dbReference type="InterPro" id="IPR009072">
    <property type="entry name" value="Histone-fold"/>
</dbReference>
<comment type="subcellular location">
    <subcellularLocation>
        <location evidence="1">Nucleus</location>
    </subcellularLocation>
</comment>
<evidence type="ECO:0000313" key="6">
    <source>
        <dbReference type="Proteomes" id="UP001233999"/>
    </source>
</evidence>
<proteinExistence type="predicted"/>
<organism evidence="5 6">
    <name type="scientific">Diploptera punctata</name>
    <name type="common">Pacific beetle cockroach</name>
    <dbReference type="NCBI Taxonomy" id="6984"/>
    <lineage>
        <taxon>Eukaryota</taxon>
        <taxon>Metazoa</taxon>
        <taxon>Ecdysozoa</taxon>
        <taxon>Arthropoda</taxon>
        <taxon>Hexapoda</taxon>
        <taxon>Insecta</taxon>
        <taxon>Pterygota</taxon>
        <taxon>Neoptera</taxon>
        <taxon>Polyneoptera</taxon>
        <taxon>Dictyoptera</taxon>
        <taxon>Blattodea</taxon>
        <taxon>Blaberoidea</taxon>
        <taxon>Blaberidae</taxon>
        <taxon>Diplopterinae</taxon>
        <taxon>Diploptera</taxon>
    </lineage>
</organism>
<evidence type="ECO:0000259" key="4">
    <source>
        <dbReference type="Pfam" id="PF00808"/>
    </source>
</evidence>
<feature type="compositionally biased region" description="Basic and acidic residues" evidence="3">
    <location>
        <begin position="1"/>
        <end position="12"/>
    </location>
</feature>
<reference evidence="5" key="2">
    <citation type="submission" date="2023-05" db="EMBL/GenBank/DDBJ databases">
        <authorList>
            <person name="Fouks B."/>
        </authorList>
    </citation>
    <scope>NUCLEOTIDE SEQUENCE</scope>
    <source>
        <strain evidence="5">Stay&amp;Tobe</strain>
        <tissue evidence="5">Testes</tissue>
    </source>
</reference>
<gene>
    <name evidence="5" type="ORF">L9F63_021211</name>
</gene>
<dbReference type="InterPro" id="IPR003958">
    <property type="entry name" value="CBFA_NFYB_domain"/>
</dbReference>
<name>A0AAD8EC85_DIPPU</name>
<sequence>MENVDEIAKENSKSNVTNNDTDVIQEENEPEEEKSEKMLHLPISRVRTIMKVDPEVHIASQEAVFLITKSTELFLESLAKEAYRFTAQGKRKTLQKKDIDNAIESADCLSFLEGVLDAPH</sequence>
<dbReference type="Proteomes" id="UP001233999">
    <property type="component" value="Unassembled WGS sequence"/>
</dbReference>
<keyword evidence="2" id="KW-0539">Nucleus</keyword>
<comment type="caution">
    <text evidence="5">The sequence shown here is derived from an EMBL/GenBank/DDBJ whole genome shotgun (WGS) entry which is preliminary data.</text>
</comment>
<feature type="domain" description="Transcription factor CBF/NF-Y/archaeal histone" evidence="4">
    <location>
        <begin position="40"/>
        <end position="103"/>
    </location>
</feature>
<reference evidence="5" key="1">
    <citation type="journal article" date="2023" name="IScience">
        <title>Live-bearing cockroach genome reveals convergent evolutionary mechanisms linked to viviparity in insects and beyond.</title>
        <authorList>
            <person name="Fouks B."/>
            <person name="Harrison M.C."/>
            <person name="Mikhailova A.A."/>
            <person name="Marchal E."/>
            <person name="English S."/>
            <person name="Carruthers M."/>
            <person name="Jennings E.C."/>
            <person name="Chiamaka E.L."/>
            <person name="Frigard R.A."/>
            <person name="Pippel M."/>
            <person name="Attardo G.M."/>
            <person name="Benoit J.B."/>
            <person name="Bornberg-Bauer E."/>
            <person name="Tobe S.S."/>
        </authorList>
    </citation>
    <scope>NUCLEOTIDE SEQUENCE</scope>
    <source>
        <strain evidence="5">Stay&amp;Tobe</strain>
    </source>
</reference>
<dbReference type="Pfam" id="PF00808">
    <property type="entry name" value="CBFD_NFYB_HMF"/>
    <property type="match status" value="1"/>
</dbReference>
<keyword evidence="6" id="KW-1185">Reference proteome</keyword>